<organism evidence="3 4">
    <name type="scientific">Burkholderia contaminans</name>
    <dbReference type="NCBI Taxonomy" id="488447"/>
    <lineage>
        <taxon>Bacteria</taxon>
        <taxon>Pseudomonadati</taxon>
        <taxon>Pseudomonadota</taxon>
        <taxon>Betaproteobacteria</taxon>
        <taxon>Burkholderiales</taxon>
        <taxon>Burkholderiaceae</taxon>
        <taxon>Burkholderia</taxon>
        <taxon>Burkholderia cepacia complex</taxon>
    </lineage>
</organism>
<evidence type="ECO:0000256" key="1">
    <source>
        <dbReference type="SAM" id="Coils"/>
    </source>
</evidence>
<evidence type="ECO:0000313" key="3">
    <source>
        <dbReference type="EMBL" id="POZ81744.1"/>
    </source>
</evidence>
<dbReference type="Proteomes" id="UP000238655">
    <property type="component" value="Chromosome 1"/>
</dbReference>
<protein>
    <submittedName>
        <fullName evidence="3">Uncharacterized protein</fullName>
    </submittedName>
</protein>
<keyword evidence="1" id="KW-0175">Coiled coil</keyword>
<proteinExistence type="predicted"/>
<name>A0A2S5DRM4_9BURK</name>
<sequence>MQVDEQVDDQNVDTQDIQDYRSTATDPGDDTTAGDVEEQARALGWVPEEEYTGRAPWSDAELFLENHSKHNGQLRKALDRQAKELDALKKQMQGMDAAHKRIFDLQIKKQKEEFDQQIAFLKAQKREAIRAGEHDQAAEIDEQIDTLRERGPDLPEAPESTASKPSTPQQDWRKNPVLVEWAERNPWFERDEDLSAYAGGMGQQIRQQNPNMPFPELLEEVSRRVKRAFPHKFTRRGSPVEETTPGATSGSAGKGTYASLPKDAREMCDEAVAEGGITRQQWVELYYGYEERRKR</sequence>
<evidence type="ECO:0000313" key="4">
    <source>
        <dbReference type="Proteomes" id="UP000238655"/>
    </source>
</evidence>
<gene>
    <name evidence="3" type="ORF">C3743_15640</name>
</gene>
<dbReference type="AlphaFoldDB" id="A0A2S5DRM4"/>
<feature type="compositionally biased region" description="Polar residues" evidence="2">
    <location>
        <begin position="160"/>
        <end position="170"/>
    </location>
</feature>
<reference evidence="3 4" key="1">
    <citation type="submission" date="2018-01" db="EMBL/GenBank/DDBJ databases">
        <title>Successful Treatment of Persistent Burkholderia cepacia Bacteremia with Ceftazidime-Avibactam.</title>
        <authorList>
            <person name="Tamma P."/>
            <person name="Fan Y."/>
            <person name="Bergman Y."/>
            <person name="Sick-Samuels A."/>
            <person name="Hsu A."/>
            <person name="Timp W."/>
            <person name="Simner P."/>
        </authorList>
    </citation>
    <scope>NUCLEOTIDE SEQUENCE [LARGE SCALE GENOMIC DNA]</scope>
    <source>
        <strain evidence="3 4">170816</strain>
    </source>
</reference>
<feature type="region of interest" description="Disordered" evidence="2">
    <location>
        <begin position="1"/>
        <end position="37"/>
    </location>
</feature>
<feature type="compositionally biased region" description="Acidic residues" evidence="2">
    <location>
        <begin position="1"/>
        <end position="11"/>
    </location>
</feature>
<feature type="compositionally biased region" description="Low complexity" evidence="2">
    <location>
        <begin position="12"/>
        <end position="34"/>
    </location>
</feature>
<evidence type="ECO:0000256" key="2">
    <source>
        <dbReference type="SAM" id="MobiDB-lite"/>
    </source>
</evidence>
<feature type="coiled-coil region" evidence="1">
    <location>
        <begin position="71"/>
        <end position="131"/>
    </location>
</feature>
<feature type="region of interest" description="Disordered" evidence="2">
    <location>
        <begin position="235"/>
        <end position="259"/>
    </location>
</feature>
<dbReference type="EMBL" id="PQVP01000002">
    <property type="protein sequence ID" value="POZ81744.1"/>
    <property type="molecule type" value="Genomic_DNA"/>
</dbReference>
<dbReference type="RefSeq" id="WP_089460850.1">
    <property type="nucleotide sequence ID" value="NZ_CM009575.1"/>
</dbReference>
<comment type="caution">
    <text evidence="3">The sequence shown here is derived from an EMBL/GenBank/DDBJ whole genome shotgun (WGS) entry which is preliminary data.</text>
</comment>
<accession>A0A2S5DRM4</accession>
<feature type="region of interest" description="Disordered" evidence="2">
    <location>
        <begin position="150"/>
        <end position="176"/>
    </location>
</feature>